<organism evidence="8 9">
    <name type="scientific">Anaerohalosphaera lusitana</name>
    <dbReference type="NCBI Taxonomy" id="1936003"/>
    <lineage>
        <taxon>Bacteria</taxon>
        <taxon>Pseudomonadati</taxon>
        <taxon>Planctomycetota</taxon>
        <taxon>Phycisphaerae</taxon>
        <taxon>Sedimentisphaerales</taxon>
        <taxon>Anaerohalosphaeraceae</taxon>
        <taxon>Anaerohalosphaera</taxon>
    </lineage>
</organism>
<feature type="coiled-coil region" evidence="5">
    <location>
        <begin position="753"/>
        <end position="798"/>
    </location>
</feature>
<dbReference type="AlphaFoldDB" id="A0A1U9NH33"/>
<feature type="domain" description="Flagellar hook-associated protein 2 C-terminal" evidence="7">
    <location>
        <begin position="452"/>
        <end position="796"/>
    </location>
</feature>
<keyword evidence="9" id="KW-1185">Reference proteome</keyword>
<dbReference type="OrthoDB" id="223089at2"/>
<evidence type="ECO:0000313" key="9">
    <source>
        <dbReference type="Proteomes" id="UP000189674"/>
    </source>
</evidence>
<dbReference type="Pfam" id="PF02465">
    <property type="entry name" value="FliD_N"/>
    <property type="match status" value="1"/>
</dbReference>
<evidence type="ECO:0000259" key="7">
    <source>
        <dbReference type="Pfam" id="PF07195"/>
    </source>
</evidence>
<dbReference type="Proteomes" id="UP000189674">
    <property type="component" value="Chromosome"/>
</dbReference>
<reference evidence="9" key="1">
    <citation type="submission" date="2017-02" db="EMBL/GenBank/DDBJ databases">
        <title>Comparative genomics and description of representatives of a novel lineage of planctomycetes thriving in anoxic sediments.</title>
        <authorList>
            <person name="Spring S."/>
            <person name="Bunk B."/>
            <person name="Sproer C."/>
        </authorList>
    </citation>
    <scope>NUCLEOTIDE SEQUENCE [LARGE SCALE GENOMIC DNA]</scope>
    <source>
        <strain evidence="9">ST-NAGAB-D1</strain>
    </source>
</reference>
<evidence type="ECO:0000259" key="6">
    <source>
        <dbReference type="Pfam" id="PF02465"/>
    </source>
</evidence>
<evidence type="ECO:0000256" key="1">
    <source>
        <dbReference type="ARBA" id="ARBA00009764"/>
    </source>
</evidence>
<protein>
    <recommendedName>
        <fullName evidence="5">Flagellar hook-associated protein 2</fullName>
        <shortName evidence="5">HAP2</shortName>
    </recommendedName>
    <alternativeName>
        <fullName evidence="5">Flagellar cap protein</fullName>
    </alternativeName>
</protein>
<dbReference type="PANTHER" id="PTHR30288:SF0">
    <property type="entry name" value="FLAGELLAR HOOK-ASSOCIATED PROTEIN 2"/>
    <property type="match status" value="1"/>
</dbReference>
<keyword evidence="8" id="KW-0969">Cilium</keyword>
<dbReference type="EMBL" id="CP019791">
    <property type="protein sequence ID" value="AQT66910.1"/>
    <property type="molecule type" value="Genomic_DNA"/>
</dbReference>
<dbReference type="InterPro" id="IPR040026">
    <property type="entry name" value="FliD"/>
</dbReference>
<dbReference type="GO" id="GO:0005576">
    <property type="term" value="C:extracellular region"/>
    <property type="evidence" value="ECO:0007669"/>
    <property type="project" value="UniProtKB-SubCell"/>
</dbReference>
<dbReference type="PANTHER" id="PTHR30288">
    <property type="entry name" value="FLAGELLAR CAP/ASSEMBLY PROTEIN FLID"/>
    <property type="match status" value="1"/>
</dbReference>
<keyword evidence="5" id="KW-0964">Secreted</keyword>
<evidence type="ECO:0000256" key="2">
    <source>
        <dbReference type="ARBA" id="ARBA00011255"/>
    </source>
</evidence>
<dbReference type="KEGG" id="alus:STSP2_00048"/>
<dbReference type="RefSeq" id="WP_146658745.1">
    <property type="nucleotide sequence ID" value="NZ_CP019791.1"/>
</dbReference>
<proteinExistence type="inferred from homology"/>
<feature type="domain" description="Flagellar hook-associated protein 2 N-terminal" evidence="6">
    <location>
        <begin position="8"/>
        <end position="104"/>
    </location>
</feature>
<name>A0A1U9NH33_9BACT</name>
<keyword evidence="3 5" id="KW-0175">Coiled coil</keyword>
<dbReference type="InterPro" id="IPR003481">
    <property type="entry name" value="FliD_N"/>
</dbReference>
<keyword evidence="8" id="KW-0966">Cell projection</keyword>
<evidence type="ECO:0000256" key="5">
    <source>
        <dbReference type="RuleBase" id="RU362066"/>
    </source>
</evidence>
<gene>
    <name evidence="8" type="primary">fliD</name>
    <name evidence="8" type="ORF">STSP2_00048</name>
</gene>
<comment type="similarity">
    <text evidence="1 5">Belongs to the FliD family.</text>
</comment>
<dbReference type="InterPro" id="IPR010809">
    <property type="entry name" value="FliD_C"/>
</dbReference>
<sequence length="813" mass="87402">MELSGLSSGLDTQSIVQQLMASMQGRLYNYKYQKQEWEQKDAALGELEAKLNSFESAAGKLVGADNLRGYNSTSSDSDVLSVSVDSSKVFEGSHTIAVKQLATTESWVHDTGFRFQDSLVGAGKFIYSYNHEERVIETNDETTLEDLVGLINNDPENPGLTANILEYDNGTEGVYHLVLSGNDAGSNYQISVNNSTTQVLGQSSGYKAFSESEFASTGTLITDLVQFTGTRADGDYISIKDDTNAEVGTLNITDSTDVNDLLSAINTSLTGTATATIDSGQIIVTNDADGTSYNLGLDYIATGTAALETADLSLPFTKAGTEAEANTKITDLAQFRGELAGGETITIDGTDNMGVNIPSVTLNVTATTTMDHLLDRINDAFEGVAEAKLEDGQIKLIDDTSGASSTSLTLTYDNAGNGSDLQLPTFDTTAGTVGGQHSNILDPASFTETQNAQDSMIKVDGYPTGETEWISRSSNTLKDILPGVTINLHGTTDTSDPANLETIDIGVSKDTKAIQKKLGSLVKAYNGLMSFIKENTKYNPETEKAGILISNSTVRTVRSIMRTPLATTATGFVDTVHDYLMPQDIGLEIDSDGVLSLDSEALEEAMDNGFNDVLSIIGADKTGTITNDAHKIISFYGASKYTTAGSYKVKVQTTTDGSNEIDQVWIRPEGETEWREADSWNDTSGVITFQAKESEDGDDLPERDLQIKLDMSTLTEGTEYTATVSVQQGFAGAISDALDKVLDSTDGYLTIARDNIKGSIENYSDRIEREEDRLNREKERLTQRFARLEAQLASIQQQMGALGMMGSGGGQMM</sequence>
<accession>A0A1U9NH33</accession>
<dbReference type="Pfam" id="PF07195">
    <property type="entry name" value="FliD_C"/>
    <property type="match status" value="1"/>
</dbReference>
<dbReference type="STRING" id="1936003.STSP2_00048"/>
<dbReference type="GO" id="GO:0007155">
    <property type="term" value="P:cell adhesion"/>
    <property type="evidence" value="ECO:0007669"/>
    <property type="project" value="InterPro"/>
</dbReference>
<comment type="function">
    <text evidence="5">Required for morphogenesis and for the elongation of the flagellar filament by facilitating polymerization of the flagellin monomers at the tip of growing filament. Forms a capping structure, which prevents flagellin subunits (transported through the central channel of the flagellum) from leaking out without polymerization at the distal end.</text>
</comment>
<evidence type="ECO:0000256" key="3">
    <source>
        <dbReference type="ARBA" id="ARBA00023054"/>
    </source>
</evidence>
<comment type="subunit">
    <text evidence="2 5">Homopentamer.</text>
</comment>
<evidence type="ECO:0000313" key="8">
    <source>
        <dbReference type="EMBL" id="AQT66910.1"/>
    </source>
</evidence>
<dbReference type="GO" id="GO:0009424">
    <property type="term" value="C:bacterial-type flagellum hook"/>
    <property type="evidence" value="ECO:0007669"/>
    <property type="project" value="UniProtKB-UniRule"/>
</dbReference>
<keyword evidence="8" id="KW-0282">Flagellum</keyword>
<dbReference type="GO" id="GO:0009421">
    <property type="term" value="C:bacterial-type flagellum filament cap"/>
    <property type="evidence" value="ECO:0007669"/>
    <property type="project" value="InterPro"/>
</dbReference>
<evidence type="ECO:0000256" key="4">
    <source>
        <dbReference type="ARBA" id="ARBA00023143"/>
    </source>
</evidence>
<dbReference type="GO" id="GO:0071973">
    <property type="term" value="P:bacterial-type flagellum-dependent cell motility"/>
    <property type="evidence" value="ECO:0007669"/>
    <property type="project" value="TreeGrafter"/>
</dbReference>
<keyword evidence="4 5" id="KW-0975">Bacterial flagellum</keyword>
<comment type="subcellular location">
    <subcellularLocation>
        <location evidence="5">Secreted</location>
    </subcellularLocation>
    <subcellularLocation>
        <location evidence="5">Bacterial flagellum</location>
    </subcellularLocation>
</comment>